<sequence length="198" mass="23105">MPWKPHLQRSCAPFTKFTLFARHRSVFRFDPITRRSLVYRLNGIKELLIVVEEADACRYTDVTFGSPTKSPEQAFKPPEPDWPDSESEEEVVSRRPEFEWPAWFPVDNESEIISLEELETSWSAMTRRFEMILQKFNQMREEILLEISTDLEICRERPQHSPVIPEGFNNQQGKYRKAKKAVDLSPGLLSSKAICARS</sequence>
<dbReference type="AlphaFoldDB" id="A0A9N9LHF1"/>
<accession>A0A9N9LHF1</accession>
<dbReference type="OrthoDB" id="10471361at2759"/>
<feature type="region of interest" description="Disordered" evidence="1">
    <location>
        <begin position="63"/>
        <end position="88"/>
    </location>
</feature>
<proteinExistence type="predicted"/>
<keyword evidence="3" id="KW-1185">Reference proteome</keyword>
<reference evidence="2" key="1">
    <citation type="submission" date="2021-07" db="EMBL/GenBank/DDBJ databases">
        <authorList>
            <person name="Durling M."/>
        </authorList>
    </citation>
    <scope>NUCLEOTIDE SEQUENCE</scope>
</reference>
<comment type="caution">
    <text evidence="2">The sequence shown here is derived from an EMBL/GenBank/DDBJ whole genome shotgun (WGS) entry which is preliminary data.</text>
</comment>
<evidence type="ECO:0000313" key="3">
    <source>
        <dbReference type="Proteomes" id="UP000701801"/>
    </source>
</evidence>
<dbReference type="Proteomes" id="UP000701801">
    <property type="component" value="Unassembled WGS sequence"/>
</dbReference>
<organism evidence="2 3">
    <name type="scientific">Hymenoscyphus albidus</name>
    <dbReference type="NCBI Taxonomy" id="595503"/>
    <lineage>
        <taxon>Eukaryota</taxon>
        <taxon>Fungi</taxon>
        <taxon>Dikarya</taxon>
        <taxon>Ascomycota</taxon>
        <taxon>Pezizomycotina</taxon>
        <taxon>Leotiomycetes</taxon>
        <taxon>Helotiales</taxon>
        <taxon>Helotiaceae</taxon>
        <taxon>Hymenoscyphus</taxon>
    </lineage>
</organism>
<gene>
    <name evidence="2" type="ORF">HYALB_00008009</name>
</gene>
<dbReference type="EMBL" id="CAJVRM010000025">
    <property type="protein sequence ID" value="CAG8971616.1"/>
    <property type="molecule type" value="Genomic_DNA"/>
</dbReference>
<protein>
    <submittedName>
        <fullName evidence="2">Uncharacterized protein</fullName>
    </submittedName>
</protein>
<evidence type="ECO:0000313" key="2">
    <source>
        <dbReference type="EMBL" id="CAG8971616.1"/>
    </source>
</evidence>
<evidence type="ECO:0000256" key="1">
    <source>
        <dbReference type="SAM" id="MobiDB-lite"/>
    </source>
</evidence>
<name>A0A9N9LHF1_9HELO</name>